<sequence>MASPQTYVWFITGASRGIGLELTKQLLDSPSNIILAACRNPSNATALNALSSSSTGRVHVLTLDVTNHQSVRDAAKEAASILGDSGIDYLINNAGIIAADSAFTAQPEVMQKLFDTNVIGPAYVTQVFLPLVEKSKKKTVVNVSSELGRLTADFGTLSTSYSITKAALNMLTYKQQKERPDIVFISLCPGWLKTDLGGQNAPNDVDVGVAGIVKTVTGLTPQDSGKFFNYKGESLPW</sequence>
<dbReference type="SUPFAM" id="SSF51735">
    <property type="entry name" value="NAD(P)-binding Rossmann-fold domains"/>
    <property type="match status" value="1"/>
</dbReference>
<dbReference type="Proteomes" id="UP001215151">
    <property type="component" value="Unassembled WGS sequence"/>
</dbReference>
<dbReference type="Gene3D" id="3.40.50.720">
    <property type="entry name" value="NAD(P)-binding Rossmann-like Domain"/>
    <property type="match status" value="1"/>
</dbReference>
<dbReference type="PANTHER" id="PTHR45458:SF1">
    <property type="entry name" value="SHORT CHAIN DEHYDROGENASE"/>
    <property type="match status" value="1"/>
</dbReference>
<accession>A0AAD7TSF5</accession>
<dbReference type="CDD" id="cd05325">
    <property type="entry name" value="carb_red_sniffer_like_SDR_c"/>
    <property type="match status" value="1"/>
</dbReference>
<evidence type="ECO:0000313" key="3">
    <source>
        <dbReference type="Proteomes" id="UP001215151"/>
    </source>
</evidence>
<gene>
    <name evidence="2" type="ORF">ONZ51_g7371</name>
</gene>
<dbReference type="EMBL" id="JAPEVG010000195">
    <property type="protein sequence ID" value="KAJ8474214.1"/>
    <property type="molecule type" value="Genomic_DNA"/>
</dbReference>
<name>A0AAD7TSF5_9APHY</name>
<comment type="caution">
    <text evidence="2">The sequence shown here is derived from an EMBL/GenBank/DDBJ whole genome shotgun (WGS) entry which is preliminary data.</text>
</comment>
<organism evidence="2 3">
    <name type="scientific">Trametes cubensis</name>
    <dbReference type="NCBI Taxonomy" id="1111947"/>
    <lineage>
        <taxon>Eukaryota</taxon>
        <taxon>Fungi</taxon>
        <taxon>Dikarya</taxon>
        <taxon>Basidiomycota</taxon>
        <taxon>Agaricomycotina</taxon>
        <taxon>Agaricomycetes</taxon>
        <taxon>Polyporales</taxon>
        <taxon>Polyporaceae</taxon>
        <taxon>Trametes</taxon>
    </lineage>
</organism>
<dbReference type="InterPro" id="IPR036291">
    <property type="entry name" value="NAD(P)-bd_dom_sf"/>
</dbReference>
<dbReference type="InterPro" id="IPR002347">
    <property type="entry name" value="SDR_fam"/>
</dbReference>
<evidence type="ECO:0000256" key="1">
    <source>
        <dbReference type="RuleBase" id="RU000363"/>
    </source>
</evidence>
<proteinExistence type="inferred from homology"/>
<reference evidence="2" key="1">
    <citation type="submission" date="2022-11" db="EMBL/GenBank/DDBJ databases">
        <title>Genome Sequence of Cubamyces cubensis.</title>
        <authorList>
            <person name="Buettner E."/>
        </authorList>
    </citation>
    <scope>NUCLEOTIDE SEQUENCE</scope>
    <source>
        <strain evidence="2">MPL-01</strain>
    </source>
</reference>
<dbReference type="GO" id="GO:0016616">
    <property type="term" value="F:oxidoreductase activity, acting on the CH-OH group of donors, NAD or NADP as acceptor"/>
    <property type="evidence" value="ECO:0007669"/>
    <property type="project" value="TreeGrafter"/>
</dbReference>
<keyword evidence="3" id="KW-1185">Reference proteome</keyword>
<comment type="similarity">
    <text evidence="1">Belongs to the short-chain dehydrogenases/reductases (SDR) family.</text>
</comment>
<dbReference type="PRINTS" id="PR00081">
    <property type="entry name" value="GDHRDH"/>
</dbReference>
<dbReference type="PANTHER" id="PTHR45458">
    <property type="entry name" value="SHORT-CHAIN DEHYDROGENASE/REDUCTASE SDR"/>
    <property type="match status" value="1"/>
</dbReference>
<protein>
    <recommendedName>
        <fullName evidence="4">NAD(P)-binding protein</fullName>
    </recommendedName>
</protein>
<evidence type="ECO:0000313" key="2">
    <source>
        <dbReference type="EMBL" id="KAJ8474214.1"/>
    </source>
</evidence>
<dbReference type="PRINTS" id="PR00080">
    <property type="entry name" value="SDRFAMILY"/>
</dbReference>
<dbReference type="InterPro" id="IPR052184">
    <property type="entry name" value="SDR_enzymes"/>
</dbReference>
<evidence type="ECO:0008006" key="4">
    <source>
        <dbReference type="Google" id="ProtNLM"/>
    </source>
</evidence>
<dbReference type="AlphaFoldDB" id="A0AAD7TSF5"/>
<dbReference type="Pfam" id="PF00106">
    <property type="entry name" value="adh_short"/>
    <property type="match status" value="1"/>
</dbReference>